<dbReference type="PANTHER" id="PTHR36851:SF1">
    <property type="entry name" value="GLYCO_TRANS_2-LIKE DOMAIN-CONTAINING PROTEIN"/>
    <property type="match status" value="1"/>
</dbReference>
<proteinExistence type="predicted"/>
<sequence length="478" mass="55272">MLHLMWITAIINNLRLLFRLRRYKHHKIELDKIENRDKKIKHLVGITFYKEPLELLFDTLDSLANQPNAREKISVFGGMEAGTPDKEELEKTLKAKYTSQFERFYITVHPKGLPGDIPGKCSNLNYAARMAVKYLKEDRAYNFKSVEVLVTTGDVDNIFGDRYFDALEEDYWKLSPDQRYNTVWQSPLFYCMNIDKSPFFVRNIGLLRAFFMMGYLIPWNINTMSVFSLTLKLYQDGEFTHPGYQMEDIIALIRWMCVTGKRCIIRPIPVATLSGPTSGSNYFQEFYEWARQIRRWTIGAAEVFHYFAIKSKVLPFYVTITWALRFISYYGVILCMASTYSIIAPFVTTALLKAVGQVPVKGLVVPNEATFNWILLGFLGLQYLWFFFVCLINRLAEPIFPKKIKDETGIIRKIFHFLMMWPTMTAYCCVEVAAFLEVTIRGKAVCSHSASKKDGLVVKKGGQSVHPTSDLNPDRFDV</sequence>
<keyword evidence="1" id="KW-0812">Transmembrane</keyword>
<keyword evidence="1" id="KW-0472">Membrane</keyword>
<dbReference type="Proteomes" id="UP000887540">
    <property type="component" value="Unplaced"/>
</dbReference>
<keyword evidence="1" id="KW-1133">Transmembrane helix</keyword>
<name>A0A914BZZ7_9BILA</name>
<feature type="transmembrane region" description="Helical" evidence="1">
    <location>
        <begin position="371"/>
        <end position="393"/>
    </location>
</feature>
<feature type="transmembrane region" description="Helical" evidence="1">
    <location>
        <begin position="414"/>
        <end position="436"/>
    </location>
</feature>
<dbReference type="WBParaSite" id="ACRNAN_Path_1400.g5492.t1">
    <property type="protein sequence ID" value="ACRNAN_Path_1400.g5492.t1"/>
    <property type="gene ID" value="ACRNAN_Path_1400.g5492"/>
</dbReference>
<organism evidence="2 3">
    <name type="scientific">Acrobeloides nanus</name>
    <dbReference type="NCBI Taxonomy" id="290746"/>
    <lineage>
        <taxon>Eukaryota</taxon>
        <taxon>Metazoa</taxon>
        <taxon>Ecdysozoa</taxon>
        <taxon>Nematoda</taxon>
        <taxon>Chromadorea</taxon>
        <taxon>Rhabditida</taxon>
        <taxon>Tylenchina</taxon>
        <taxon>Cephalobomorpha</taxon>
        <taxon>Cephaloboidea</taxon>
        <taxon>Cephalobidae</taxon>
        <taxon>Acrobeloides</taxon>
    </lineage>
</organism>
<accession>A0A914BZZ7</accession>
<evidence type="ECO:0000256" key="1">
    <source>
        <dbReference type="SAM" id="Phobius"/>
    </source>
</evidence>
<dbReference type="SUPFAM" id="SSF53448">
    <property type="entry name" value="Nucleotide-diphospho-sugar transferases"/>
    <property type="match status" value="1"/>
</dbReference>
<feature type="transmembrane region" description="Helical" evidence="1">
    <location>
        <begin position="329"/>
        <end position="351"/>
    </location>
</feature>
<evidence type="ECO:0000313" key="3">
    <source>
        <dbReference type="WBParaSite" id="ACRNAN_Path_1400.g5492.t1"/>
    </source>
</evidence>
<keyword evidence="2" id="KW-1185">Reference proteome</keyword>
<dbReference type="AlphaFoldDB" id="A0A914BZZ7"/>
<reference evidence="3" key="1">
    <citation type="submission" date="2022-11" db="UniProtKB">
        <authorList>
            <consortium name="WormBaseParasite"/>
        </authorList>
    </citation>
    <scope>IDENTIFICATION</scope>
</reference>
<protein>
    <submittedName>
        <fullName evidence="3">Glycosyltransferase family 2 protein</fullName>
    </submittedName>
</protein>
<dbReference type="PANTHER" id="PTHR36851">
    <property type="entry name" value="UNNAMED PRODUCT"/>
    <property type="match status" value="1"/>
</dbReference>
<evidence type="ECO:0000313" key="2">
    <source>
        <dbReference type="Proteomes" id="UP000887540"/>
    </source>
</evidence>
<dbReference type="InterPro" id="IPR029044">
    <property type="entry name" value="Nucleotide-diphossugar_trans"/>
</dbReference>